<dbReference type="PANTHER" id="PTHR30469:SF38">
    <property type="entry name" value="HLYD FAMILY SECRETION PROTEIN"/>
    <property type="match status" value="1"/>
</dbReference>
<proteinExistence type="inferred from homology"/>
<name>A0A1K2HH48_9NEIS</name>
<dbReference type="GO" id="GO:0015562">
    <property type="term" value="F:efflux transmembrane transporter activity"/>
    <property type="evidence" value="ECO:0007669"/>
    <property type="project" value="TreeGrafter"/>
</dbReference>
<evidence type="ECO:0000259" key="3">
    <source>
        <dbReference type="Pfam" id="PF25917"/>
    </source>
</evidence>
<keyword evidence="2" id="KW-0732">Signal</keyword>
<dbReference type="EMBL" id="FPKR01000006">
    <property type="protein sequence ID" value="SFZ76051.1"/>
    <property type="molecule type" value="Genomic_DNA"/>
</dbReference>
<dbReference type="SUPFAM" id="SSF111369">
    <property type="entry name" value="HlyD-like secretion proteins"/>
    <property type="match status" value="1"/>
</dbReference>
<feature type="signal peptide" evidence="2">
    <location>
        <begin position="1"/>
        <end position="23"/>
    </location>
</feature>
<reference evidence="5 6" key="1">
    <citation type="submission" date="2016-11" db="EMBL/GenBank/DDBJ databases">
        <authorList>
            <person name="Jaros S."/>
            <person name="Januszkiewicz K."/>
            <person name="Wedrychowicz H."/>
        </authorList>
    </citation>
    <scope>NUCLEOTIDE SEQUENCE [LARGE SCALE GENOMIC DNA]</scope>
    <source>
        <strain evidence="5 6">DSM 18899</strain>
    </source>
</reference>
<evidence type="ECO:0000256" key="1">
    <source>
        <dbReference type="ARBA" id="ARBA00009477"/>
    </source>
</evidence>
<evidence type="ECO:0000256" key="2">
    <source>
        <dbReference type="SAM" id="SignalP"/>
    </source>
</evidence>
<protein>
    <submittedName>
        <fullName evidence="5">RND family efflux transporter, MFP subunit</fullName>
    </submittedName>
</protein>
<dbReference type="STRING" id="1121279.SAMN02745887_01854"/>
<dbReference type="Pfam" id="PF25917">
    <property type="entry name" value="BSH_RND"/>
    <property type="match status" value="1"/>
</dbReference>
<dbReference type="NCBIfam" id="TIGR01730">
    <property type="entry name" value="RND_mfp"/>
    <property type="match status" value="1"/>
</dbReference>
<dbReference type="AlphaFoldDB" id="A0A1K2HH48"/>
<dbReference type="GO" id="GO:1990281">
    <property type="term" value="C:efflux pump complex"/>
    <property type="evidence" value="ECO:0007669"/>
    <property type="project" value="TreeGrafter"/>
</dbReference>
<feature type="domain" description="CusB-like beta-barrel" evidence="4">
    <location>
        <begin position="192"/>
        <end position="261"/>
    </location>
</feature>
<accession>A0A1K2HH48</accession>
<dbReference type="InterPro" id="IPR006143">
    <property type="entry name" value="RND_pump_MFP"/>
</dbReference>
<dbReference type="PROSITE" id="PS51257">
    <property type="entry name" value="PROKAR_LIPOPROTEIN"/>
    <property type="match status" value="1"/>
</dbReference>
<evidence type="ECO:0000313" key="6">
    <source>
        <dbReference type="Proteomes" id="UP000186513"/>
    </source>
</evidence>
<gene>
    <name evidence="5" type="ORF">SAMN02745887_01854</name>
</gene>
<comment type="similarity">
    <text evidence="1">Belongs to the membrane fusion protein (MFP) (TC 8.A.1) family.</text>
</comment>
<dbReference type="Gene3D" id="1.10.287.470">
    <property type="entry name" value="Helix hairpin bin"/>
    <property type="match status" value="1"/>
</dbReference>
<evidence type="ECO:0000259" key="4">
    <source>
        <dbReference type="Pfam" id="PF25954"/>
    </source>
</evidence>
<dbReference type="Gene3D" id="2.40.50.100">
    <property type="match status" value="1"/>
</dbReference>
<feature type="chain" id="PRO_5012385558" evidence="2">
    <location>
        <begin position="24"/>
        <end position="347"/>
    </location>
</feature>
<sequence>MKQFKLALSMAALAVLAACGKTAQPYEEIRPVRTVVVKPESIATGASYSGEVRARRESQLGFRLSGQILARYVELGDAVKVGQPLLKLDARDVALQQAAAKSQFEKARMDYERARQLRQQGFVSQANVDQAKVAFDAAQAQFKLSSNQDAYTVLKAERAGVVTALNAEVGQVVAAGAPLIKLAEDGEREVLVSVPESRVNELRAADGLQVSLWANPDKRYQAKLREIAPDTDPITRTYAARISVLDADEALRLGMTATVRLPEVAGEGGFALPLTAIYDRDGQPKVWVVNPQTKRVSARPLQLLGVRNDVVLVAQGLKAGEIVVTAGAHLLHANQAVRLATSQLARQ</sequence>
<organism evidence="5 6">
    <name type="scientific">Chitinimonas taiwanensis DSM 18899</name>
    <dbReference type="NCBI Taxonomy" id="1121279"/>
    <lineage>
        <taxon>Bacteria</taxon>
        <taxon>Pseudomonadati</taxon>
        <taxon>Pseudomonadota</taxon>
        <taxon>Betaproteobacteria</taxon>
        <taxon>Neisseriales</taxon>
        <taxon>Chitinibacteraceae</taxon>
        <taxon>Chitinimonas</taxon>
    </lineage>
</organism>
<dbReference type="Gene3D" id="2.40.420.20">
    <property type="match status" value="1"/>
</dbReference>
<dbReference type="Pfam" id="PF25954">
    <property type="entry name" value="Beta-barrel_RND_2"/>
    <property type="match status" value="1"/>
</dbReference>
<feature type="domain" description="Multidrug resistance protein MdtA-like barrel-sandwich hybrid" evidence="3">
    <location>
        <begin position="60"/>
        <end position="178"/>
    </location>
</feature>
<keyword evidence="6" id="KW-1185">Reference proteome</keyword>
<dbReference type="RefSeq" id="WP_072428362.1">
    <property type="nucleotide sequence ID" value="NZ_FPKR01000006.1"/>
</dbReference>
<dbReference type="InterPro" id="IPR058792">
    <property type="entry name" value="Beta-barrel_RND_2"/>
</dbReference>
<dbReference type="InterPro" id="IPR058625">
    <property type="entry name" value="MdtA-like_BSH"/>
</dbReference>
<dbReference type="Proteomes" id="UP000186513">
    <property type="component" value="Unassembled WGS sequence"/>
</dbReference>
<dbReference type="PANTHER" id="PTHR30469">
    <property type="entry name" value="MULTIDRUG RESISTANCE PROTEIN MDTA"/>
    <property type="match status" value="1"/>
</dbReference>
<dbReference type="OrthoDB" id="9806939at2"/>
<dbReference type="Gene3D" id="2.40.30.170">
    <property type="match status" value="1"/>
</dbReference>
<evidence type="ECO:0000313" key="5">
    <source>
        <dbReference type="EMBL" id="SFZ76051.1"/>
    </source>
</evidence>